<dbReference type="AlphaFoldDB" id="A0A928VTS4"/>
<dbReference type="InterPro" id="IPR027417">
    <property type="entry name" value="P-loop_NTPase"/>
</dbReference>
<dbReference type="EMBL" id="JADEXQ010000088">
    <property type="protein sequence ID" value="MBE9032099.1"/>
    <property type="molecule type" value="Genomic_DNA"/>
</dbReference>
<evidence type="ECO:0000313" key="1">
    <source>
        <dbReference type="EMBL" id="MBE9032099.1"/>
    </source>
</evidence>
<organism evidence="1 2">
    <name type="scientific">Romeriopsis navalis LEGE 11480</name>
    <dbReference type="NCBI Taxonomy" id="2777977"/>
    <lineage>
        <taxon>Bacteria</taxon>
        <taxon>Bacillati</taxon>
        <taxon>Cyanobacteriota</taxon>
        <taxon>Cyanophyceae</taxon>
        <taxon>Leptolyngbyales</taxon>
        <taxon>Leptolyngbyaceae</taxon>
        <taxon>Romeriopsis</taxon>
        <taxon>Romeriopsis navalis</taxon>
    </lineage>
</organism>
<dbReference type="InterPro" id="IPR011009">
    <property type="entry name" value="Kinase-like_dom_sf"/>
</dbReference>
<dbReference type="Proteomes" id="UP000625316">
    <property type="component" value="Unassembled WGS sequence"/>
</dbReference>
<name>A0A928VTS4_9CYAN</name>
<gene>
    <name evidence="1" type="ORF">IQ266_20380</name>
</gene>
<reference evidence="1" key="1">
    <citation type="submission" date="2020-10" db="EMBL/GenBank/DDBJ databases">
        <authorList>
            <person name="Castelo-Branco R."/>
            <person name="Eusebio N."/>
            <person name="Adriana R."/>
            <person name="Vieira A."/>
            <person name="Brugerolle De Fraissinette N."/>
            <person name="Rezende De Castro R."/>
            <person name="Schneider M.P."/>
            <person name="Vasconcelos V."/>
            <person name="Leao P.N."/>
        </authorList>
    </citation>
    <scope>NUCLEOTIDE SEQUENCE</scope>
    <source>
        <strain evidence="1">LEGE 11480</strain>
    </source>
</reference>
<keyword evidence="2" id="KW-1185">Reference proteome</keyword>
<sequence>MTDTNLPPVVQAMLQPAVYPHAAQAEIPLIQTHVSYVFLTGDFVYKLKKPVNFGFLDFSTLEKRKHFCEEELRLNQRGAAELYLEVVAITQAGEGFELNGDGEVVEYAVKMQQFPQSALLSEMFEAGTLTAQHMRDLAKEVASFHAKADINDHIRSYGAVAKVRQAFDENYEQSAGFIDFDGGKGPQTQAQFDGTKAYTDDFFVKYESALVDRVKADKIRECHGDAHLRNIALWQEKIWLFDCIEFNEPFRFVDTMYDVGFICMDLDARGRQDFANIFLNAYLEQTGDYEGLQVLPLYLSRQAYVRAKVTSFLLGDPSIPDDLKQSSRQTAAEYYTLAYDYTQQPDGRLVMMAGLSGAGKSTAGKAIAKAHKAIHLRSDAIRKQLAGISVEERGSDAIYTPAMTEKTYDRLLALGLMLAKQGYTVVLDAKYDRTALREPVVSKSQSVGIPLTIVHCDAPMDVLKTRVAGRTGDIADATVDVLAQQSFEAFSDAERDFVKTIDTTADLNAQLKQAGFAIL</sequence>
<proteinExistence type="predicted"/>
<evidence type="ECO:0000313" key="2">
    <source>
        <dbReference type="Proteomes" id="UP000625316"/>
    </source>
</evidence>
<dbReference type="SUPFAM" id="SSF52540">
    <property type="entry name" value="P-loop containing nucleoside triphosphate hydrolases"/>
    <property type="match status" value="1"/>
</dbReference>
<dbReference type="Gene3D" id="3.40.50.300">
    <property type="entry name" value="P-loop containing nucleotide triphosphate hydrolases"/>
    <property type="match status" value="1"/>
</dbReference>
<dbReference type="RefSeq" id="WP_264326923.1">
    <property type="nucleotide sequence ID" value="NZ_JADEXQ010000088.1"/>
</dbReference>
<dbReference type="PANTHER" id="PTHR43883">
    <property type="entry name" value="SLR0207 PROTEIN"/>
    <property type="match status" value="1"/>
</dbReference>
<comment type="caution">
    <text evidence="1">The sequence shown here is derived from an EMBL/GenBank/DDBJ whole genome shotgun (WGS) entry which is preliminary data.</text>
</comment>
<dbReference type="SUPFAM" id="SSF56112">
    <property type="entry name" value="Protein kinase-like (PK-like)"/>
    <property type="match status" value="1"/>
</dbReference>
<dbReference type="InterPro" id="IPR052732">
    <property type="entry name" value="Cell-binding_unc_protein"/>
</dbReference>
<accession>A0A928VTS4</accession>
<dbReference type="Pfam" id="PF13671">
    <property type="entry name" value="AAA_33"/>
    <property type="match status" value="1"/>
</dbReference>
<protein>
    <submittedName>
        <fullName evidence="1">AAA family ATPase</fullName>
    </submittedName>
</protein>
<dbReference type="PANTHER" id="PTHR43883:SF1">
    <property type="entry name" value="GLUCONOKINASE"/>
    <property type="match status" value="1"/>
</dbReference>